<dbReference type="GO" id="GO:0031465">
    <property type="term" value="C:Cul4B-RING E3 ubiquitin ligase complex"/>
    <property type="evidence" value="ECO:0007669"/>
    <property type="project" value="UniProtKB-ARBA"/>
</dbReference>
<dbReference type="SUPFAM" id="SSF75632">
    <property type="entry name" value="Cullin homology domain"/>
    <property type="match status" value="1"/>
</dbReference>
<dbReference type="RefSeq" id="XP_033802545.1">
    <property type="nucleotide sequence ID" value="XM_033946654.1"/>
</dbReference>
<dbReference type="InterPro" id="IPR036390">
    <property type="entry name" value="WH_DNA-bd_sf"/>
</dbReference>
<dbReference type="Pfam" id="PF10557">
    <property type="entry name" value="Cullin_Nedd8"/>
    <property type="match status" value="1"/>
</dbReference>
<evidence type="ECO:0000256" key="1">
    <source>
        <dbReference type="ARBA" id="ARBA00004123"/>
    </source>
</evidence>
<dbReference type="SUPFAM" id="SSF74788">
    <property type="entry name" value="Cullin repeat-like"/>
    <property type="match status" value="1"/>
</dbReference>
<dbReference type="UniPathway" id="UPA00143"/>
<dbReference type="GeneID" id="117361397"/>
<dbReference type="InterPro" id="IPR016159">
    <property type="entry name" value="Cullin_repeat-like_dom_sf"/>
</dbReference>
<dbReference type="FunFam" id="3.30.230.130:FF:000001">
    <property type="entry name" value="Cullin 4A"/>
    <property type="match status" value="1"/>
</dbReference>
<gene>
    <name evidence="20" type="primary">CUL4B</name>
</gene>
<keyword evidence="8" id="KW-0227">DNA damage</keyword>
<keyword evidence="7" id="KW-0597">Phosphoprotein</keyword>
<comment type="subcellular location">
    <subcellularLocation>
        <location evidence="2">Cytoplasm</location>
    </subcellularLocation>
    <subcellularLocation>
        <location evidence="1">Nucleus</location>
    </subcellularLocation>
</comment>
<dbReference type="Proteomes" id="UP000515159">
    <property type="component" value="Chromosome 5"/>
</dbReference>
<proteinExistence type="inferred from homology"/>
<evidence type="ECO:0000256" key="11">
    <source>
        <dbReference type="ARBA" id="ARBA00023204"/>
    </source>
</evidence>
<accession>A0A6P8R391</accession>
<evidence type="ECO:0000313" key="19">
    <source>
        <dbReference type="Proteomes" id="UP000515159"/>
    </source>
</evidence>
<reference evidence="20" key="1">
    <citation type="submission" date="2025-08" db="UniProtKB">
        <authorList>
            <consortium name="RefSeq"/>
        </authorList>
    </citation>
    <scope>IDENTIFICATION</scope>
</reference>
<dbReference type="InterPro" id="IPR059120">
    <property type="entry name" value="Cullin-like_AB"/>
</dbReference>
<dbReference type="PROSITE" id="PS01256">
    <property type="entry name" value="CULLIN_1"/>
    <property type="match status" value="1"/>
</dbReference>
<organism evidence="19 20">
    <name type="scientific">Geotrypetes seraphini</name>
    <name type="common">Gaboon caecilian</name>
    <name type="synonym">Caecilia seraphini</name>
    <dbReference type="NCBI Taxonomy" id="260995"/>
    <lineage>
        <taxon>Eukaryota</taxon>
        <taxon>Metazoa</taxon>
        <taxon>Chordata</taxon>
        <taxon>Craniata</taxon>
        <taxon>Vertebrata</taxon>
        <taxon>Euteleostomi</taxon>
        <taxon>Amphibia</taxon>
        <taxon>Gymnophiona</taxon>
        <taxon>Geotrypetes</taxon>
    </lineage>
</organism>
<evidence type="ECO:0000256" key="12">
    <source>
        <dbReference type="ARBA" id="ARBA00023242"/>
    </source>
</evidence>
<dbReference type="Gene3D" id="1.20.1310.10">
    <property type="entry name" value="Cullin Repeats"/>
    <property type="match status" value="4"/>
</dbReference>
<dbReference type="GO" id="GO:0042254">
    <property type="term" value="P:ribosome biogenesis"/>
    <property type="evidence" value="ECO:0007669"/>
    <property type="project" value="UniProtKB-ARBA"/>
</dbReference>
<dbReference type="Pfam" id="PF26557">
    <property type="entry name" value="Cullin_AB"/>
    <property type="match status" value="1"/>
</dbReference>
<dbReference type="FunFam" id="1.20.1310.10:FF:000059">
    <property type="entry name" value="Cullin-4B"/>
    <property type="match status" value="1"/>
</dbReference>
<evidence type="ECO:0000256" key="5">
    <source>
        <dbReference type="ARBA" id="ARBA00022490"/>
    </source>
</evidence>
<dbReference type="InterPro" id="IPR016158">
    <property type="entry name" value="Cullin_homology"/>
</dbReference>
<keyword evidence="13" id="KW-0131">Cell cycle</keyword>
<dbReference type="GO" id="GO:0005737">
    <property type="term" value="C:cytoplasm"/>
    <property type="evidence" value="ECO:0007669"/>
    <property type="project" value="UniProtKB-SubCell"/>
</dbReference>
<dbReference type="SUPFAM" id="SSF46785">
    <property type="entry name" value="Winged helix' DNA-binding domain"/>
    <property type="match status" value="1"/>
</dbReference>
<dbReference type="InterPro" id="IPR045093">
    <property type="entry name" value="Cullin"/>
</dbReference>
<dbReference type="Pfam" id="PF00888">
    <property type="entry name" value="Cullin"/>
    <property type="match status" value="1"/>
</dbReference>
<dbReference type="InterPro" id="IPR016157">
    <property type="entry name" value="Cullin_CS"/>
</dbReference>
<dbReference type="GO" id="GO:0031464">
    <property type="term" value="C:Cul4A-RING E3 ubiquitin ligase complex"/>
    <property type="evidence" value="ECO:0007669"/>
    <property type="project" value="UniProtKB-ARBA"/>
</dbReference>
<keyword evidence="11" id="KW-0234">DNA repair</keyword>
<dbReference type="FunFam" id="1.10.10.10:FF:000050">
    <property type="entry name" value="Cullin 4B"/>
    <property type="match status" value="1"/>
</dbReference>
<dbReference type="Gene3D" id="1.10.10.10">
    <property type="entry name" value="Winged helix-like DNA-binding domain superfamily/Winged helix DNA-binding domain"/>
    <property type="match status" value="1"/>
</dbReference>
<keyword evidence="9" id="KW-0833">Ubl conjugation pathway</keyword>
<evidence type="ECO:0000256" key="4">
    <source>
        <dbReference type="ARBA" id="ARBA00006019"/>
    </source>
</evidence>
<feature type="domain" description="Cullin family profile" evidence="18">
    <location>
        <begin position="493"/>
        <end position="721"/>
    </location>
</feature>
<feature type="compositionally biased region" description="Polar residues" evidence="17">
    <location>
        <begin position="1"/>
        <end position="30"/>
    </location>
</feature>
<evidence type="ECO:0000256" key="15">
    <source>
        <dbReference type="PROSITE-ProRule" id="PRU00330"/>
    </source>
</evidence>
<keyword evidence="12" id="KW-0539">Nucleus</keyword>
<evidence type="ECO:0000256" key="8">
    <source>
        <dbReference type="ARBA" id="ARBA00022763"/>
    </source>
</evidence>
<comment type="pathway">
    <text evidence="3">Protein modification; protein ubiquitination.</text>
</comment>
<dbReference type="InterPro" id="IPR036317">
    <property type="entry name" value="Cullin_homology_sf"/>
</dbReference>
<dbReference type="AlphaFoldDB" id="A0A6P8R391"/>
<feature type="compositionally biased region" description="Low complexity" evidence="17">
    <location>
        <begin position="48"/>
        <end position="62"/>
    </location>
</feature>
<dbReference type="InterPro" id="IPR036388">
    <property type="entry name" value="WH-like_DNA-bd_sf"/>
</dbReference>
<evidence type="ECO:0000256" key="16">
    <source>
        <dbReference type="RuleBase" id="RU003829"/>
    </source>
</evidence>
<dbReference type="GO" id="GO:0016567">
    <property type="term" value="P:protein ubiquitination"/>
    <property type="evidence" value="ECO:0007669"/>
    <property type="project" value="UniProtKB-UniPathway"/>
</dbReference>
<evidence type="ECO:0000256" key="14">
    <source>
        <dbReference type="ARBA" id="ARBA00068305"/>
    </source>
</evidence>
<dbReference type="Gene3D" id="3.30.230.130">
    <property type="entry name" value="Cullin, Chain C, Domain 2"/>
    <property type="match status" value="1"/>
</dbReference>
<evidence type="ECO:0000313" key="20">
    <source>
        <dbReference type="RefSeq" id="XP_033802545.1"/>
    </source>
</evidence>
<dbReference type="InterPro" id="IPR019559">
    <property type="entry name" value="Cullin_neddylation_domain"/>
</dbReference>
<dbReference type="GO" id="GO:0005634">
    <property type="term" value="C:nucleus"/>
    <property type="evidence" value="ECO:0007669"/>
    <property type="project" value="UniProtKB-SubCell"/>
</dbReference>
<protein>
    <recommendedName>
        <fullName evidence="14">Cullin-4B</fullName>
    </recommendedName>
</protein>
<evidence type="ECO:0000256" key="13">
    <source>
        <dbReference type="ARBA" id="ARBA00023306"/>
    </source>
</evidence>
<dbReference type="SMART" id="SM00884">
    <property type="entry name" value="Cullin_Nedd8"/>
    <property type="match status" value="1"/>
</dbReference>
<comment type="similarity">
    <text evidence="4 15 16">Belongs to the cullin family.</text>
</comment>
<dbReference type="CTD" id="8450"/>
<dbReference type="FunFam" id="1.20.1310.10:FF:000003">
    <property type="entry name" value="Cullin 4A"/>
    <property type="match status" value="1"/>
</dbReference>
<dbReference type="GO" id="GO:0031625">
    <property type="term" value="F:ubiquitin protein ligase binding"/>
    <property type="evidence" value="ECO:0007669"/>
    <property type="project" value="InterPro"/>
</dbReference>
<dbReference type="GO" id="GO:0006511">
    <property type="term" value="P:ubiquitin-dependent protein catabolic process"/>
    <property type="evidence" value="ECO:0007669"/>
    <property type="project" value="InterPro"/>
</dbReference>
<evidence type="ECO:0000256" key="2">
    <source>
        <dbReference type="ARBA" id="ARBA00004496"/>
    </source>
</evidence>
<keyword evidence="6" id="KW-1017">Isopeptide bond</keyword>
<evidence type="ECO:0000256" key="6">
    <source>
        <dbReference type="ARBA" id="ARBA00022499"/>
    </source>
</evidence>
<evidence type="ECO:0000259" key="18">
    <source>
        <dbReference type="PROSITE" id="PS50069"/>
    </source>
</evidence>
<keyword evidence="10" id="KW-0832">Ubl conjugation</keyword>
<dbReference type="PROSITE" id="PS50069">
    <property type="entry name" value="CULLIN_2"/>
    <property type="match status" value="1"/>
</dbReference>
<keyword evidence="5" id="KW-0963">Cytoplasm</keyword>
<evidence type="ECO:0000256" key="3">
    <source>
        <dbReference type="ARBA" id="ARBA00004906"/>
    </source>
</evidence>
<feature type="region of interest" description="Disordered" evidence="17">
    <location>
        <begin position="1"/>
        <end position="64"/>
    </location>
</feature>
<sequence length="848" mass="98065">MKELAQSTSGLSPPNSSVQEVRQASDGNSTSKKRKLNNTDKEDFDPISSPKTNSASSTSSSNHIQKKLRFEDSLDFIGLDVKMAEESSTSQQIKNKSLLISPIAVGHHANGLTKASTVSSFANSKPGSAKKLVIKNFKDKPKLPENYTDETWQKLKEAVEAIQNSTSIKYNLEELYQAVENLCSYKISANLYRQLRQICEDHIKAQIYQFREDSLDSVLFLKKIDKCWQDHCRQMIMIRSIFLFLDRTYVLQNSMLPSIWDMGLELFRTHIISDQKVQNKTIDGILLLIERERNGEAIDRSLLRSLLSMLSDLQIYQDSFEHRFLEETNRLYAAEGQRLMQEREVPEYLHHVNKRLEEEADRIITYLDQSTQKPLIATVEKQLLGEHLTAVLQKGLNHLLDENRIQDLSLLYQLFSRVRGGVQVLLQHWIEYIKAFGSTIVINPEKDKTMVQELLDFKDKVDHVIDVCFLKNEKFVNAMKEAFETFINKRPNKPAELIAKYVDSKLRAGNKEATDEELEKMLDKIMIIFRFIYGKDVFEAFYKKDLAKRLLVGKSASVDAEKSMLSKLKHECGAAFTSKLEGMFKDMELSKDIMIQFKQYMQNQNVPGNIELTVNILTMGYWPTYVPMEVHLPAEMVKLQEIFKTFYLGKHSGRKLQWQSTLGHCVLKAEFKEGKKELQVSLFQTLVLLMFNEGEEFSLEEIKQATGIEDGELRRTLQSLACGKARVLSKSPKGKDVEDGDKFTCNDDFRHKLFRIKINQIQMKETVEEQTSTTERVFQDRQYQIDAAIVRIMKMRKTLSHNLLVSEVYNQLKFPVKPADLKKRIESLIDRDYMERDKENPNQYNYVA</sequence>
<dbReference type="FunFam" id="1.20.1310.10:FF:000008">
    <property type="entry name" value="Cullin 4B"/>
    <property type="match status" value="1"/>
</dbReference>
<evidence type="ECO:0000256" key="17">
    <source>
        <dbReference type="SAM" id="MobiDB-lite"/>
    </source>
</evidence>
<dbReference type="InterPro" id="IPR001373">
    <property type="entry name" value="Cullin_N"/>
</dbReference>
<evidence type="ECO:0000256" key="10">
    <source>
        <dbReference type="ARBA" id="ARBA00022843"/>
    </source>
</evidence>
<dbReference type="PANTHER" id="PTHR11932">
    <property type="entry name" value="CULLIN"/>
    <property type="match status" value="1"/>
</dbReference>
<dbReference type="FunFam" id="1.20.1310.10:FF:000004">
    <property type="entry name" value="Cullin 4B"/>
    <property type="match status" value="1"/>
</dbReference>
<name>A0A6P8R391_GEOSA</name>
<dbReference type="GO" id="GO:0006281">
    <property type="term" value="P:DNA repair"/>
    <property type="evidence" value="ECO:0007669"/>
    <property type="project" value="UniProtKB-KW"/>
</dbReference>
<dbReference type="SMART" id="SM00182">
    <property type="entry name" value="CULLIN"/>
    <property type="match status" value="1"/>
</dbReference>
<evidence type="ECO:0000256" key="7">
    <source>
        <dbReference type="ARBA" id="ARBA00022553"/>
    </source>
</evidence>
<evidence type="ECO:0000256" key="9">
    <source>
        <dbReference type="ARBA" id="ARBA00022786"/>
    </source>
</evidence>
<keyword evidence="19" id="KW-1185">Reference proteome</keyword>